<feature type="compositionally biased region" description="Basic and acidic residues" evidence="1">
    <location>
        <begin position="1"/>
        <end position="11"/>
    </location>
</feature>
<feature type="compositionally biased region" description="Polar residues" evidence="1">
    <location>
        <begin position="212"/>
        <end position="228"/>
    </location>
</feature>
<name>A0ABD3PMR4_9STRA</name>
<keyword evidence="4" id="KW-1185">Reference proteome</keyword>
<dbReference type="PANTHER" id="PTHR10742">
    <property type="entry name" value="FLAVIN MONOAMINE OXIDASE"/>
    <property type="match status" value="1"/>
</dbReference>
<feature type="compositionally biased region" description="Polar residues" evidence="1">
    <location>
        <begin position="400"/>
        <end position="413"/>
    </location>
</feature>
<feature type="compositionally biased region" description="Basic and acidic residues" evidence="1">
    <location>
        <begin position="279"/>
        <end position="290"/>
    </location>
</feature>
<feature type="region of interest" description="Disordered" evidence="1">
    <location>
        <begin position="257"/>
        <end position="290"/>
    </location>
</feature>
<feature type="region of interest" description="Disordered" evidence="1">
    <location>
        <begin position="85"/>
        <end position="107"/>
    </location>
</feature>
<feature type="region of interest" description="Disordered" evidence="1">
    <location>
        <begin position="1"/>
        <end position="43"/>
    </location>
</feature>
<evidence type="ECO:0000256" key="1">
    <source>
        <dbReference type="SAM" id="MobiDB-lite"/>
    </source>
</evidence>
<proteinExistence type="predicted"/>
<evidence type="ECO:0000313" key="4">
    <source>
        <dbReference type="Proteomes" id="UP001530400"/>
    </source>
</evidence>
<dbReference type="Proteomes" id="UP001530400">
    <property type="component" value="Unassembled WGS sequence"/>
</dbReference>
<dbReference type="SUPFAM" id="SSF51905">
    <property type="entry name" value="FAD/NAD(P)-binding domain"/>
    <property type="match status" value="2"/>
</dbReference>
<dbReference type="Gene3D" id="3.90.660.10">
    <property type="match status" value="1"/>
</dbReference>
<accession>A0ABD3PMR4</accession>
<feature type="region of interest" description="Disordered" evidence="1">
    <location>
        <begin position="1033"/>
        <end position="1074"/>
    </location>
</feature>
<feature type="region of interest" description="Disordered" evidence="1">
    <location>
        <begin position="597"/>
        <end position="652"/>
    </location>
</feature>
<feature type="region of interest" description="Disordered" evidence="1">
    <location>
        <begin position="384"/>
        <end position="419"/>
    </location>
</feature>
<dbReference type="InterPro" id="IPR036188">
    <property type="entry name" value="FAD/NAD-bd_sf"/>
</dbReference>
<feature type="domain" description="Amine oxidase" evidence="2">
    <location>
        <begin position="654"/>
        <end position="917"/>
    </location>
</feature>
<dbReference type="InterPro" id="IPR050281">
    <property type="entry name" value="Flavin_monoamine_oxidase"/>
</dbReference>
<dbReference type="AlphaFoldDB" id="A0ABD3PMR4"/>
<feature type="region of interest" description="Disordered" evidence="1">
    <location>
        <begin position="134"/>
        <end position="160"/>
    </location>
</feature>
<gene>
    <name evidence="3" type="ORF">ACHAWO_004594</name>
</gene>
<dbReference type="PANTHER" id="PTHR10742:SF410">
    <property type="entry name" value="LYSINE-SPECIFIC HISTONE DEMETHYLASE 2"/>
    <property type="match status" value="1"/>
</dbReference>
<protein>
    <recommendedName>
        <fullName evidence="2">Amine oxidase domain-containing protein</fullName>
    </recommendedName>
</protein>
<reference evidence="3 4" key="1">
    <citation type="submission" date="2024-10" db="EMBL/GenBank/DDBJ databases">
        <title>Updated reference genomes for cyclostephanoid diatoms.</title>
        <authorList>
            <person name="Roberts W.R."/>
            <person name="Alverson A.J."/>
        </authorList>
    </citation>
    <scope>NUCLEOTIDE SEQUENCE [LARGE SCALE GENOMIC DNA]</scope>
    <source>
        <strain evidence="3 4">AJA010-31</strain>
    </source>
</reference>
<dbReference type="Gene3D" id="3.50.50.60">
    <property type="entry name" value="FAD/NAD(P)-binding domain"/>
    <property type="match status" value="1"/>
</dbReference>
<dbReference type="EMBL" id="JALLPJ020000539">
    <property type="protein sequence ID" value="KAL3789037.1"/>
    <property type="molecule type" value="Genomic_DNA"/>
</dbReference>
<dbReference type="Pfam" id="PF13450">
    <property type="entry name" value="NAD_binding_8"/>
    <property type="match status" value="1"/>
</dbReference>
<evidence type="ECO:0000313" key="3">
    <source>
        <dbReference type="EMBL" id="KAL3789037.1"/>
    </source>
</evidence>
<organism evidence="3 4">
    <name type="scientific">Cyclotella atomus</name>
    <dbReference type="NCBI Taxonomy" id="382360"/>
    <lineage>
        <taxon>Eukaryota</taxon>
        <taxon>Sar</taxon>
        <taxon>Stramenopiles</taxon>
        <taxon>Ochrophyta</taxon>
        <taxon>Bacillariophyta</taxon>
        <taxon>Coscinodiscophyceae</taxon>
        <taxon>Thalassiosirophycidae</taxon>
        <taxon>Stephanodiscales</taxon>
        <taxon>Stephanodiscaceae</taxon>
        <taxon>Cyclotella</taxon>
    </lineage>
</organism>
<feature type="region of interest" description="Disordered" evidence="1">
    <location>
        <begin position="211"/>
        <end position="231"/>
    </location>
</feature>
<sequence length="1101" mass="120724">MSNPMDDERKAGAAKTAIPPVPVRKSSRERHCPSRFVARPSKQGLNVEDGDAIFSLQPQMQLSEGQVFDATMALRFSGRLREQNAAVNEPERKETFQSDGGRIMPMRGARNRSTLSHEDFEMPSYATINFGAKSKQEPKRANAKKRPIAATGAETEIKSSSAPRQPRVIVIGAGISGLACARELSERRHDVLVLEARRRLGGRLRTVDLMMQNVSDHSSKSDSTTASEGSELLKVREWSPVDVGGAFIHGTGQYTTRTDDDFSNVGSHDFGTSKSKSKSKSEEPKADNIRKSSRLSIDYDALSQKQSKGAAPISNRNLNPVFVLASRKLRLPVQAAEGAFTCLVDHEGDLISEQVDEEVSREFNEVLDLATKCCETGLMPVISERKGSAPARHSKEPSPGMTNDVPTNENPPNYVSDDTAHESLHNATQWRKNDPSTDFGTIFNECRTYNSAINKSTKVYSSKEMQVRNHLFQWHIANLEMSSGAPMSQLGQRWNDDEPFGYGGDHSYLEGGFRDVIEALSEGFDCRGVGDQSLQSKNNFARRSGDLAGNFSNTSSGAALLAPKTRGVIQCGIEVSGIEIVEKEDAKTLRKRRRVAAVDPSKCRRSSRANRGGKMTEILESLSSRRDSEAASESQTEPRIESDEEPTSVYGNKGSTVVRVNTACGLTLEADAVIVTLPLAILKIPPGAPGHISFNPPLSKMKQNALNRLGVGTYNKVCMSFSRPFWKHLPRHLSSSAPSYWNDPATHRFDFIGHASDEHGKDILFFNIRNAPILVAIYGGSEYSRDMENLHDKEVVAGCMGVLRKIFSKAASDCRLTRSQINDLTVPEWPVDYFVSRWGSDPFSRGSFSYIPQGVDGIAELKAMSQPVYDFSPEGTSDSDDKPQRPLVLFAGEGTSAYHPSTIHGAFESGIREASRLDLALQPGLAQFKFDDSFLYQPTFSVRPGTSGKQDYNIPKTDDASYPSFTAVEDASILRGVETFSSSSNAFAKVKEKMLDEDVTSAVDVKTRYDSLIGMLSKQQCGQDIANAAESGFDESNWDLPEGKTGSSWLAPDIPQGADKVKVSKKASRKNTTENLGPASALVVTGQSRSGRTIRRKIHYS</sequence>
<comment type="caution">
    <text evidence="3">The sequence shown here is derived from an EMBL/GenBank/DDBJ whole genome shotgun (WGS) entry which is preliminary data.</text>
</comment>
<dbReference type="SUPFAM" id="SSF54373">
    <property type="entry name" value="FAD-linked reductases, C-terminal domain"/>
    <property type="match status" value="1"/>
</dbReference>
<dbReference type="InterPro" id="IPR002937">
    <property type="entry name" value="Amino_oxidase"/>
</dbReference>
<dbReference type="Pfam" id="PF01593">
    <property type="entry name" value="Amino_oxidase"/>
    <property type="match status" value="1"/>
</dbReference>
<evidence type="ECO:0000259" key="2">
    <source>
        <dbReference type="Pfam" id="PF01593"/>
    </source>
</evidence>